<protein>
    <submittedName>
        <fullName evidence="1">Uncharacterized protein</fullName>
    </submittedName>
</protein>
<evidence type="ECO:0000313" key="1">
    <source>
        <dbReference type="EMBL" id="KAI4379171.1"/>
    </source>
</evidence>
<dbReference type="EMBL" id="CM042882">
    <property type="protein sequence ID" value="KAI4379171.1"/>
    <property type="molecule type" value="Genomic_DNA"/>
</dbReference>
<sequence>MSVKTDRKNCITLPPKVNSNGFGDAYAQNRVIQFSLPQLELQMVVIFTLTQLCHFLLRRLGATPFVSQLLAGMILSTIVRHDDVVMRYLFPLNWLERSGSQAIIDAVEFLGYTFFFFLTGAKMDMGMLFKVGKKAWVIGVSSMVSLVFSIPTLGIMANKYKLSEQHMFQLSSLMAIQSFSAFPVIYQLLNDLKVLNTELGRLALCSSLVSNIAGILLTFSASIFSMPPDKKWKNLGMTLSFFTTVMLVIRPAMKWMIQQTPEGKPVKDRFVHTVLIIVLLSAIYSDVFGQSVVFGAFFVGLAVPVGPPLGSALVEKLDCFFLEMFMPLYVTISALKVDFDALRKGLPKMNLDLFIVTFVFIIKFVASVIPPIFCKMPINDAVTIALVLCCKGIVELGTYRYMVEVKKFSQDRYTLSVIALLLNAAAIPIVLNHLLSNSRKYGGYQKRNVTNLRHDTRLPVLACIHTPDNISSMLRLIDSCQSAENAMSVNVLHLVKLLGQATPIFISHQMQNKVDGNKSYSDNVILAFMRYARGSSGKVQASMFTAISPPKLMHEDICYLALDKNVSLILLPFHRKWSNVDGAVEYEDTRLRTLNSSVLQRAPCSVGILIDRGHRGPEEDVEFTVGMLFLGGGDDREALSLAKRMATNPRIHLRVVEICHRENNSNTPGMIMSWDRILDMEMLRDVKDNHQRGNMSYAVEIVEDGPETAKLVREMVYEFNLVIVGRRYGVECAVTSGLQEWAELPELGVLGDLLASSDLDTKASALVIQQQQYITS</sequence>
<comment type="caution">
    <text evidence="1">The sequence shown here is derived from an EMBL/GenBank/DDBJ whole genome shotgun (WGS) entry which is preliminary data.</text>
</comment>
<dbReference type="Proteomes" id="UP001057402">
    <property type="component" value="Chromosome 3"/>
</dbReference>
<gene>
    <name evidence="1" type="ORF">MLD38_005501</name>
</gene>
<reference evidence="2" key="1">
    <citation type="journal article" date="2023" name="Front. Plant Sci.">
        <title>Chromosomal-level genome assembly of Melastoma candidum provides insights into trichome evolution.</title>
        <authorList>
            <person name="Zhong Y."/>
            <person name="Wu W."/>
            <person name="Sun C."/>
            <person name="Zou P."/>
            <person name="Liu Y."/>
            <person name="Dai S."/>
            <person name="Zhou R."/>
        </authorList>
    </citation>
    <scope>NUCLEOTIDE SEQUENCE [LARGE SCALE GENOMIC DNA]</scope>
</reference>
<name>A0ACB9RJ83_9MYRT</name>
<accession>A0ACB9RJ83</accession>
<proteinExistence type="predicted"/>
<evidence type="ECO:0000313" key="2">
    <source>
        <dbReference type="Proteomes" id="UP001057402"/>
    </source>
</evidence>
<keyword evidence="2" id="KW-1185">Reference proteome</keyword>
<organism evidence="1 2">
    <name type="scientific">Melastoma candidum</name>
    <dbReference type="NCBI Taxonomy" id="119954"/>
    <lineage>
        <taxon>Eukaryota</taxon>
        <taxon>Viridiplantae</taxon>
        <taxon>Streptophyta</taxon>
        <taxon>Embryophyta</taxon>
        <taxon>Tracheophyta</taxon>
        <taxon>Spermatophyta</taxon>
        <taxon>Magnoliopsida</taxon>
        <taxon>eudicotyledons</taxon>
        <taxon>Gunneridae</taxon>
        <taxon>Pentapetalae</taxon>
        <taxon>rosids</taxon>
        <taxon>malvids</taxon>
        <taxon>Myrtales</taxon>
        <taxon>Melastomataceae</taxon>
        <taxon>Melastomatoideae</taxon>
        <taxon>Melastomateae</taxon>
        <taxon>Melastoma</taxon>
    </lineage>
</organism>